<name>A0A7C4I1M8_CALS0</name>
<reference evidence="2" key="1">
    <citation type="journal article" date="2020" name="mSystems">
        <title>Genome- and Community-Level Interaction Insights into Carbon Utilization and Element Cycling Functions of Hydrothermarchaeota in Hydrothermal Sediment.</title>
        <authorList>
            <person name="Zhou Z."/>
            <person name="Liu Y."/>
            <person name="Xu W."/>
            <person name="Pan J."/>
            <person name="Luo Z.H."/>
            <person name="Li M."/>
        </authorList>
    </citation>
    <scope>NUCLEOTIDE SEQUENCE [LARGE SCALE GENOMIC DNA]</scope>
    <source>
        <strain evidence="2">SpSt-613</strain>
        <strain evidence="1">SpSt-669</strain>
    </source>
</reference>
<evidence type="ECO:0000313" key="1">
    <source>
        <dbReference type="EMBL" id="HGL40741.1"/>
    </source>
</evidence>
<comment type="caution">
    <text evidence="2">The sequence shown here is derived from an EMBL/GenBank/DDBJ whole genome shotgun (WGS) entry which is preliminary data.</text>
</comment>
<proteinExistence type="predicted"/>
<sequence>MLETLTHRRRNGKKLLSPYANGFGYCSMCREYYPAYEETCIYHKIRLRLRARTRTKKEYPRIVVE</sequence>
<accession>A0A7C4I1M8</accession>
<dbReference type="EMBL" id="DTCM01000045">
    <property type="protein sequence ID" value="HGL40741.1"/>
    <property type="molecule type" value="Genomic_DNA"/>
</dbReference>
<dbReference type="AlphaFoldDB" id="A0A7C4I1M8"/>
<gene>
    <name evidence="2" type="ORF">ENT82_06470</name>
    <name evidence="1" type="ORF">ENU43_03650</name>
</gene>
<organism evidence="2">
    <name type="scientific">Caldiarchaeum subterraneum</name>
    <dbReference type="NCBI Taxonomy" id="311458"/>
    <lineage>
        <taxon>Archaea</taxon>
        <taxon>Nitrososphaerota</taxon>
        <taxon>Candidatus Caldarchaeales</taxon>
        <taxon>Candidatus Caldarchaeaceae</taxon>
        <taxon>Candidatus Caldarchaeum</taxon>
    </lineage>
</organism>
<dbReference type="EMBL" id="DTAD01000072">
    <property type="protein sequence ID" value="HGN90750.1"/>
    <property type="molecule type" value="Genomic_DNA"/>
</dbReference>
<evidence type="ECO:0000313" key="2">
    <source>
        <dbReference type="EMBL" id="HGN90750.1"/>
    </source>
</evidence>
<protein>
    <submittedName>
        <fullName evidence="2">Uncharacterized protein</fullName>
    </submittedName>
</protein>